<evidence type="ECO:0008006" key="4">
    <source>
        <dbReference type="Google" id="ProtNLM"/>
    </source>
</evidence>
<name>A0ABD0WIQ5_UMBPY</name>
<proteinExistence type="predicted"/>
<reference evidence="2 3" key="1">
    <citation type="submission" date="2024-06" db="EMBL/GenBank/DDBJ databases">
        <authorList>
            <person name="Pan Q."/>
            <person name="Wen M."/>
            <person name="Jouanno E."/>
            <person name="Zahm M."/>
            <person name="Klopp C."/>
            <person name="Cabau C."/>
            <person name="Louis A."/>
            <person name="Berthelot C."/>
            <person name="Parey E."/>
            <person name="Roest Crollius H."/>
            <person name="Montfort J."/>
            <person name="Robinson-Rechavi M."/>
            <person name="Bouchez O."/>
            <person name="Lampietro C."/>
            <person name="Lopez Roques C."/>
            <person name="Donnadieu C."/>
            <person name="Postlethwait J."/>
            <person name="Bobe J."/>
            <person name="Verreycken H."/>
            <person name="Guiguen Y."/>
        </authorList>
    </citation>
    <scope>NUCLEOTIDE SEQUENCE [LARGE SCALE GENOMIC DNA]</scope>
    <source>
        <strain evidence="2">Up_M1</strain>
        <tissue evidence="2">Testis</tissue>
    </source>
</reference>
<comment type="caution">
    <text evidence="2">The sequence shown here is derived from an EMBL/GenBank/DDBJ whole genome shotgun (WGS) entry which is preliminary data.</text>
</comment>
<dbReference type="Proteomes" id="UP001557470">
    <property type="component" value="Unassembled WGS sequence"/>
</dbReference>
<protein>
    <recommendedName>
        <fullName evidence="4">Secreted protein</fullName>
    </recommendedName>
</protein>
<gene>
    <name evidence="2" type="ORF">UPYG_G00203350</name>
</gene>
<feature type="region of interest" description="Disordered" evidence="1">
    <location>
        <begin position="64"/>
        <end position="98"/>
    </location>
</feature>
<keyword evidence="3" id="KW-1185">Reference proteome</keyword>
<evidence type="ECO:0000313" key="3">
    <source>
        <dbReference type="Proteomes" id="UP001557470"/>
    </source>
</evidence>
<evidence type="ECO:0000313" key="2">
    <source>
        <dbReference type="EMBL" id="KAL0973420.1"/>
    </source>
</evidence>
<dbReference type="AlphaFoldDB" id="A0ABD0WIQ5"/>
<dbReference type="EMBL" id="JAGEUA010000006">
    <property type="protein sequence ID" value="KAL0973420.1"/>
    <property type="molecule type" value="Genomic_DNA"/>
</dbReference>
<evidence type="ECO:0000256" key="1">
    <source>
        <dbReference type="SAM" id="MobiDB-lite"/>
    </source>
</evidence>
<organism evidence="2 3">
    <name type="scientific">Umbra pygmaea</name>
    <name type="common">Eastern mudminnow</name>
    <dbReference type="NCBI Taxonomy" id="75934"/>
    <lineage>
        <taxon>Eukaryota</taxon>
        <taxon>Metazoa</taxon>
        <taxon>Chordata</taxon>
        <taxon>Craniata</taxon>
        <taxon>Vertebrata</taxon>
        <taxon>Euteleostomi</taxon>
        <taxon>Actinopterygii</taxon>
        <taxon>Neopterygii</taxon>
        <taxon>Teleostei</taxon>
        <taxon>Protacanthopterygii</taxon>
        <taxon>Esociformes</taxon>
        <taxon>Umbridae</taxon>
        <taxon>Umbra</taxon>
    </lineage>
</organism>
<sequence>MYVGGLCQGVYGVGGCPLGMVLLGVWCFCLRLGGEGAWVVAVSSDEAVPGVSVPVVLFPTDAGAGGAADDGATEGAKPAPTSEHDDDNSLGYTGTATSPVTTLISSKSVCLP</sequence>
<accession>A0ABD0WIQ5</accession>